<dbReference type="InterPro" id="IPR029058">
    <property type="entry name" value="AB_hydrolase_fold"/>
</dbReference>
<accession>A0A6J6X9X6</accession>
<sequence>MPKTMQVLRTPDERFVGLPDYDFEPHYAEVTAEDGTALRFHYIDEGPRDAAPILLMHGNPSWSYLHRHMVRGLVERGHRVLALDLMGLGRSDKPTERTDYTLASHVDWVRQWMAAVDLQNATLYVQDWGGIIGLCALPYVGDRFARVIASNTGVPVGEGENKFMRDWLAYSQSVSELPISSLITSGVTRTLSDAEAAAYDAPFPDGTYQASALRFPVLIPVQPDNPGVPMCIETWEYLKTWTKPFLTVFGTADMVAYKPKSHLRFQELVPGAKGLNHIEIEGANHFIQEDAPDQLVEIIHNFIG</sequence>
<dbReference type="GO" id="GO:0003824">
    <property type="term" value="F:catalytic activity"/>
    <property type="evidence" value="ECO:0007669"/>
    <property type="project" value="InterPro"/>
</dbReference>
<reference evidence="3" key="1">
    <citation type="submission" date="2020-05" db="EMBL/GenBank/DDBJ databases">
        <authorList>
            <person name="Chiriac C."/>
            <person name="Salcher M."/>
            <person name="Ghai R."/>
            <person name="Kavagutti S V."/>
        </authorList>
    </citation>
    <scope>NUCLEOTIDE SEQUENCE</scope>
</reference>
<name>A0A6J6X9X6_9ZZZZ</name>
<organism evidence="3">
    <name type="scientific">freshwater metagenome</name>
    <dbReference type="NCBI Taxonomy" id="449393"/>
    <lineage>
        <taxon>unclassified sequences</taxon>
        <taxon>metagenomes</taxon>
        <taxon>ecological metagenomes</taxon>
    </lineage>
</organism>
<dbReference type="PANTHER" id="PTHR43798:SF24">
    <property type="entry name" value="CIS-3-ALKYL-4-ALKYLOXETAN-2-ONE DECARBOXYLASE"/>
    <property type="match status" value="1"/>
</dbReference>
<dbReference type="GO" id="GO:0016020">
    <property type="term" value="C:membrane"/>
    <property type="evidence" value="ECO:0007669"/>
    <property type="project" value="TreeGrafter"/>
</dbReference>
<dbReference type="SUPFAM" id="SSF53474">
    <property type="entry name" value="alpha/beta-Hydrolases"/>
    <property type="match status" value="1"/>
</dbReference>
<dbReference type="InterPro" id="IPR050266">
    <property type="entry name" value="AB_hydrolase_sf"/>
</dbReference>
<evidence type="ECO:0000313" key="3">
    <source>
        <dbReference type="EMBL" id="CAB4792603.1"/>
    </source>
</evidence>
<dbReference type="InterPro" id="IPR000073">
    <property type="entry name" value="AB_hydrolase_1"/>
</dbReference>
<dbReference type="EMBL" id="CAEZWM010000082">
    <property type="protein sequence ID" value="CAB4657535.1"/>
    <property type="molecule type" value="Genomic_DNA"/>
</dbReference>
<evidence type="ECO:0000259" key="1">
    <source>
        <dbReference type="Pfam" id="PF00561"/>
    </source>
</evidence>
<dbReference type="EMBL" id="CAEZZU010000306">
    <property type="protein sequence ID" value="CAB4792603.1"/>
    <property type="molecule type" value="Genomic_DNA"/>
</dbReference>
<dbReference type="Pfam" id="PF00561">
    <property type="entry name" value="Abhydrolase_1"/>
    <property type="match status" value="1"/>
</dbReference>
<dbReference type="PANTHER" id="PTHR43798">
    <property type="entry name" value="MONOACYLGLYCEROL LIPASE"/>
    <property type="match status" value="1"/>
</dbReference>
<feature type="domain" description="AB hydrolase-1" evidence="1">
    <location>
        <begin position="52"/>
        <end position="292"/>
    </location>
</feature>
<dbReference type="PRINTS" id="PR00412">
    <property type="entry name" value="EPOXHYDRLASE"/>
</dbReference>
<protein>
    <submittedName>
        <fullName evidence="3">Unannotated protein</fullName>
    </submittedName>
</protein>
<proteinExistence type="predicted"/>
<dbReference type="AlphaFoldDB" id="A0A6J6X9X6"/>
<dbReference type="NCBIfam" id="NF002043">
    <property type="entry name" value="PRK00870.1"/>
    <property type="match status" value="1"/>
</dbReference>
<gene>
    <name evidence="2" type="ORF">UFOPK2242_00767</name>
    <name evidence="3" type="ORF">UFOPK2925_01587</name>
</gene>
<evidence type="ECO:0000313" key="2">
    <source>
        <dbReference type="EMBL" id="CAB4657535.1"/>
    </source>
</evidence>
<dbReference type="Gene3D" id="3.40.50.1820">
    <property type="entry name" value="alpha/beta hydrolase"/>
    <property type="match status" value="1"/>
</dbReference>
<dbReference type="InterPro" id="IPR000639">
    <property type="entry name" value="Epox_hydrolase-like"/>
</dbReference>